<accession>A0A8H6S0X0</accession>
<reference evidence="13" key="1">
    <citation type="submission" date="2020-05" db="EMBL/GenBank/DDBJ databases">
        <title>Mycena genomes resolve the evolution of fungal bioluminescence.</title>
        <authorList>
            <person name="Tsai I.J."/>
        </authorList>
    </citation>
    <scope>NUCLEOTIDE SEQUENCE</scope>
    <source>
        <strain evidence="13">171206Taipei</strain>
    </source>
</reference>
<dbReference type="GeneID" id="59352024"/>
<dbReference type="Proteomes" id="UP000636479">
    <property type="component" value="Unassembled WGS sequence"/>
</dbReference>
<evidence type="ECO:0000256" key="5">
    <source>
        <dbReference type="ARBA" id="ARBA00020673"/>
    </source>
</evidence>
<evidence type="ECO:0000256" key="2">
    <source>
        <dbReference type="ARBA" id="ARBA00004653"/>
    </source>
</evidence>
<evidence type="ECO:0000256" key="4">
    <source>
        <dbReference type="ARBA" id="ARBA00013533"/>
    </source>
</evidence>
<evidence type="ECO:0000313" key="13">
    <source>
        <dbReference type="EMBL" id="KAF7290646.1"/>
    </source>
</evidence>
<evidence type="ECO:0000256" key="7">
    <source>
        <dbReference type="ARBA" id="ARBA00022989"/>
    </source>
</evidence>
<keyword evidence="14" id="KW-1185">Reference proteome</keyword>
<evidence type="ECO:0000256" key="11">
    <source>
        <dbReference type="SAM" id="Phobius"/>
    </source>
</evidence>
<evidence type="ECO:0000313" key="14">
    <source>
        <dbReference type="Proteomes" id="UP000636479"/>
    </source>
</evidence>
<feature type="compositionally biased region" description="Polar residues" evidence="10">
    <location>
        <begin position="26"/>
        <end position="38"/>
    </location>
</feature>
<gene>
    <name evidence="13" type="ORF">MIND_01304900</name>
</gene>
<name>A0A8H6S0X0_9AGAR</name>
<evidence type="ECO:0000259" key="12">
    <source>
        <dbReference type="Pfam" id="PF09335"/>
    </source>
</evidence>
<evidence type="ECO:0000256" key="3">
    <source>
        <dbReference type="ARBA" id="ARBA00008640"/>
    </source>
</evidence>
<comment type="caution">
    <text evidence="13">The sequence shown here is derived from an EMBL/GenBank/DDBJ whole genome shotgun (WGS) entry which is preliminary data.</text>
</comment>
<keyword evidence="9 11" id="KW-0472">Membrane</keyword>
<keyword evidence="6 11" id="KW-0812">Transmembrane</keyword>
<evidence type="ECO:0000256" key="6">
    <source>
        <dbReference type="ARBA" id="ARBA00022692"/>
    </source>
</evidence>
<keyword evidence="8" id="KW-0333">Golgi apparatus</keyword>
<feature type="region of interest" description="Disordered" evidence="10">
    <location>
        <begin position="1"/>
        <end position="38"/>
    </location>
</feature>
<dbReference type="InterPro" id="IPR051076">
    <property type="entry name" value="Golgi_membrane_TVP38/TMEM64"/>
</dbReference>
<comment type="similarity">
    <text evidence="3">Belongs to the TVP38/TMEM64 family.</text>
</comment>
<organism evidence="13 14">
    <name type="scientific">Mycena indigotica</name>
    <dbReference type="NCBI Taxonomy" id="2126181"/>
    <lineage>
        <taxon>Eukaryota</taxon>
        <taxon>Fungi</taxon>
        <taxon>Dikarya</taxon>
        <taxon>Basidiomycota</taxon>
        <taxon>Agaricomycotina</taxon>
        <taxon>Agaricomycetes</taxon>
        <taxon>Agaricomycetidae</taxon>
        <taxon>Agaricales</taxon>
        <taxon>Marasmiineae</taxon>
        <taxon>Mycenaceae</taxon>
        <taxon>Mycena</taxon>
    </lineage>
</organism>
<dbReference type="PANTHER" id="PTHR47549">
    <property type="entry name" value="GOLGI APPARATUS MEMBRANE PROTEIN TVP38-RELATED"/>
    <property type="match status" value="1"/>
</dbReference>
<dbReference type="Pfam" id="PF09335">
    <property type="entry name" value="VTT_dom"/>
    <property type="match status" value="1"/>
</dbReference>
<sequence>MSQQLEVPHPVYGRYPPSHSRKTSDSSESTLYLGSDSTTDLKVNTSNLAGPDDVNMPRTPSPTQEEFNLLHAVCIAVFSKKIVKALNPESTWMRTHPVGPLIPIALFIIVSFPPLFGHEIIAMIVGITWDLWPAFAITAIGTILGEVVNFMVFKYACTTRMRKYEQKNLDFGLMAYIIRRGGLLMIVVIRFSAVPPHYATVVFSTVGISFWIFLLAAVISLPKQFVPVYTGYAMKPGVSGQKLTTVVEDVVIALGIIVTIVAYKWLQKESKAAREGYIYERRKARQARILAEGYDERVNIQHV</sequence>
<dbReference type="GO" id="GO:0000139">
    <property type="term" value="C:Golgi membrane"/>
    <property type="evidence" value="ECO:0007669"/>
    <property type="project" value="UniProtKB-SubCell"/>
</dbReference>
<dbReference type="AlphaFoldDB" id="A0A8H6S0X0"/>
<dbReference type="RefSeq" id="XP_037214006.1">
    <property type="nucleotide sequence ID" value="XM_037369508.1"/>
</dbReference>
<feature type="transmembrane region" description="Helical" evidence="11">
    <location>
        <begin position="243"/>
        <end position="266"/>
    </location>
</feature>
<comment type="function">
    <text evidence="1">Golgi membrane protein involved in vesicular trafficking and spindle migration.</text>
</comment>
<evidence type="ECO:0000256" key="10">
    <source>
        <dbReference type="SAM" id="MobiDB-lite"/>
    </source>
</evidence>
<feature type="transmembrane region" description="Helical" evidence="11">
    <location>
        <begin position="101"/>
        <end position="125"/>
    </location>
</feature>
<comment type="subcellular location">
    <subcellularLocation>
        <location evidence="2">Golgi apparatus membrane</location>
        <topology evidence="2">Multi-pass membrane protein</topology>
    </subcellularLocation>
</comment>
<keyword evidence="7 11" id="KW-1133">Transmembrane helix</keyword>
<proteinExistence type="inferred from homology"/>
<dbReference type="PANTHER" id="PTHR47549:SF2">
    <property type="entry name" value="GOLGI APPARATUS MEMBRANE PROTEIN TVP38"/>
    <property type="match status" value="1"/>
</dbReference>
<feature type="transmembrane region" description="Helical" evidence="11">
    <location>
        <begin position="198"/>
        <end position="222"/>
    </location>
</feature>
<feature type="domain" description="VTT" evidence="12">
    <location>
        <begin position="118"/>
        <end position="232"/>
    </location>
</feature>
<evidence type="ECO:0000256" key="9">
    <source>
        <dbReference type="ARBA" id="ARBA00023136"/>
    </source>
</evidence>
<dbReference type="OrthoDB" id="166803at2759"/>
<feature type="transmembrane region" description="Helical" evidence="11">
    <location>
        <begin position="131"/>
        <end position="152"/>
    </location>
</feature>
<dbReference type="InterPro" id="IPR032816">
    <property type="entry name" value="VTT_dom"/>
</dbReference>
<evidence type="ECO:0000256" key="8">
    <source>
        <dbReference type="ARBA" id="ARBA00023034"/>
    </source>
</evidence>
<evidence type="ECO:0000256" key="1">
    <source>
        <dbReference type="ARBA" id="ARBA00002978"/>
    </source>
</evidence>
<protein>
    <recommendedName>
        <fullName evidence="4">Golgi apparatus membrane protein TVP38</fullName>
    </recommendedName>
    <alternativeName>
        <fullName evidence="5">Golgi apparatus membrane protein tvp38</fullName>
    </alternativeName>
</protein>
<dbReference type="EMBL" id="JACAZF010000014">
    <property type="protein sequence ID" value="KAF7290646.1"/>
    <property type="molecule type" value="Genomic_DNA"/>
</dbReference>